<gene>
    <name evidence="1" type="ORF">COF62_19745</name>
</gene>
<evidence type="ECO:0000313" key="2">
    <source>
        <dbReference type="Proteomes" id="UP000224044"/>
    </source>
</evidence>
<dbReference type="EMBL" id="NUSY01000030">
    <property type="protein sequence ID" value="PHE10034.1"/>
    <property type="molecule type" value="Genomic_DNA"/>
</dbReference>
<dbReference type="GO" id="GO:0003677">
    <property type="term" value="F:DNA binding"/>
    <property type="evidence" value="ECO:0007669"/>
    <property type="project" value="UniProtKB-KW"/>
</dbReference>
<dbReference type="AlphaFoldDB" id="A0AAP8F2Y5"/>
<proteinExistence type="predicted"/>
<dbReference type="RefSeq" id="WP_097882076.1">
    <property type="nucleotide sequence ID" value="NZ_JBALNA010000031.1"/>
</dbReference>
<comment type="caution">
    <text evidence="1">The sequence shown here is derived from an EMBL/GenBank/DDBJ whole genome shotgun (WGS) entry which is preliminary data.</text>
</comment>
<protein>
    <submittedName>
        <fullName evidence="1">DNA-binding protein</fullName>
    </submittedName>
</protein>
<sequence>MHELGTREDVKQFVNEYILTSAEVLELLNITRSRLNQLVKTERLIPLKQVTIVSLYGKPDVEKLGEELNVLRKKYYPE</sequence>
<name>A0AAP8F2Y5_9BACI</name>
<accession>A0AAP8F2Y5</accession>
<reference evidence="1 2" key="1">
    <citation type="submission" date="2017-09" db="EMBL/GenBank/DDBJ databases">
        <title>Large-scale bioinformatics analysis of Bacillus genomes uncovers conserved roles of natural products in bacterial physiology.</title>
        <authorList>
            <consortium name="Agbiome Team Llc"/>
            <person name="Bleich R.M."/>
            <person name="Grubbs K.J."/>
            <person name="Santa Maria K.C."/>
            <person name="Allen S.E."/>
            <person name="Farag S."/>
            <person name="Shank E.A."/>
            <person name="Bowers A."/>
        </authorList>
    </citation>
    <scope>NUCLEOTIDE SEQUENCE [LARGE SCALE GENOMIC DNA]</scope>
    <source>
        <strain evidence="1 2">AFS042148</strain>
    </source>
</reference>
<organism evidence="1 2">
    <name type="scientific">Bacillus toyonensis</name>
    <dbReference type="NCBI Taxonomy" id="155322"/>
    <lineage>
        <taxon>Bacteria</taxon>
        <taxon>Bacillati</taxon>
        <taxon>Bacillota</taxon>
        <taxon>Bacilli</taxon>
        <taxon>Bacillales</taxon>
        <taxon>Bacillaceae</taxon>
        <taxon>Bacillus</taxon>
        <taxon>Bacillus cereus group</taxon>
    </lineage>
</organism>
<dbReference type="Proteomes" id="UP000224044">
    <property type="component" value="Unassembled WGS sequence"/>
</dbReference>
<evidence type="ECO:0000313" key="1">
    <source>
        <dbReference type="EMBL" id="PHE10034.1"/>
    </source>
</evidence>
<keyword evidence="1" id="KW-0238">DNA-binding</keyword>